<dbReference type="EMBL" id="JARRAF010000010">
    <property type="protein sequence ID" value="MDK2124425.1"/>
    <property type="molecule type" value="Genomic_DNA"/>
</dbReference>
<gene>
    <name evidence="1" type="ORF">PZA18_10215</name>
</gene>
<keyword evidence="2" id="KW-1185">Reference proteome</keyword>
<evidence type="ECO:0000313" key="1">
    <source>
        <dbReference type="EMBL" id="MDK2124425.1"/>
    </source>
</evidence>
<dbReference type="Gene3D" id="3.10.180.10">
    <property type="entry name" value="2,3-Dihydroxybiphenyl 1,2-Dioxygenase, domain 1"/>
    <property type="match status" value="1"/>
</dbReference>
<dbReference type="CDD" id="cd07247">
    <property type="entry name" value="SgaA_N_like"/>
    <property type="match status" value="1"/>
</dbReference>
<organism evidence="1 2">
    <name type="scientific">Parachitinimonas caeni</name>
    <dbReference type="NCBI Taxonomy" id="3031301"/>
    <lineage>
        <taxon>Bacteria</taxon>
        <taxon>Pseudomonadati</taxon>
        <taxon>Pseudomonadota</taxon>
        <taxon>Betaproteobacteria</taxon>
        <taxon>Neisseriales</taxon>
        <taxon>Chitinibacteraceae</taxon>
        <taxon>Parachitinimonas</taxon>
    </lineage>
</organism>
<accession>A0ABT7DWK0</accession>
<dbReference type="InterPro" id="IPR052164">
    <property type="entry name" value="Anthracycline_SecMetBiosynth"/>
</dbReference>
<dbReference type="Proteomes" id="UP001172778">
    <property type="component" value="Unassembled WGS sequence"/>
</dbReference>
<comment type="caution">
    <text evidence="1">The sequence shown here is derived from an EMBL/GenBank/DDBJ whole genome shotgun (WGS) entry which is preliminary data.</text>
</comment>
<proteinExistence type="predicted"/>
<dbReference type="SUPFAM" id="SSF54593">
    <property type="entry name" value="Glyoxalase/Bleomycin resistance protein/Dihydroxybiphenyl dioxygenase"/>
    <property type="match status" value="1"/>
</dbReference>
<sequence>MNAINWFEIPSHDFNRATAFYEALYAETLRLDTDFPGMKMAILPHGDEDVGGAVVHAEHLRPSSDGMLPYLNAGADLAQMLGRVEAAGGAIIMPKTHLGEKIGYIAIFRDSEGNHVGLHSMN</sequence>
<dbReference type="RefSeq" id="WP_284100738.1">
    <property type="nucleotide sequence ID" value="NZ_JARRAF010000010.1"/>
</dbReference>
<dbReference type="InterPro" id="IPR029068">
    <property type="entry name" value="Glyas_Bleomycin-R_OHBP_Dase"/>
</dbReference>
<dbReference type="PANTHER" id="PTHR33993">
    <property type="entry name" value="GLYOXALASE-RELATED"/>
    <property type="match status" value="1"/>
</dbReference>
<name>A0ABT7DWK0_9NEIS</name>
<evidence type="ECO:0000313" key="2">
    <source>
        <dbReference type="Proteomes" id="UP001172778"/>
    </source>
</evidence>
<protein>
    <submittedName>
        <fullName evidence="1">VOC family protein</fullName>
    </submittedName>
</protein>
<dbReference type="PANTHER" id="PTHR33993:SF2">
    <property type="entry name" value="VOC DOMAIN-CONTAINING PROTEIN"/>
    <property type="match status" value="1"/>
</dbReference>
<reference evidence="1" key="1">
    <citation type="submission" date="2023-03" db="EMBL/GenBank/DDBJ databases">
        <title>Chitinimonas shenzhenensis gen. nov., sp. nov., a novel member of family Burkholderiaceae isolated from activated sludge collected in Shen Zhen, China.</title>
        <authorList>
            <person name="Wang X."/>
        </authorList>
    </citation>
    <scope>NUCLEOTIDE SEQUENCE</scope>
    <source>
        <strain evidence="1">DQS-5</strain>
    </source>
</reference>